<evidence type="ECO:0000256" key="7">
    <source>
        <dbReference type="ARBA" id="ARBA00023078"/>
    </source>
</evidence>
<keyword evidence="8 12" id="KW-0472">Membrane</keyword>
<comment type="subcellular location">
    <subcellularLocation>
        <location evidence="12">Cellular thylakoid membrane</location>
        <topology evidence="12">Single-pass membrane protein</topology>
    </subcellularLocation>
    <subcellularLocation>
        <location evidence="11">Endomembrane system</location>
        <topology evidence="11">Single-pass membrane protein</topology>
    </subcellularLocation>
</comment>
<evidence type="ECO:0000256" key="6">
    <source>
        <dbReference type="ARBA" id="ARBA00023065"/>
    </source>
</evidence>
<feature type="coiled-coil region" evidence="14">
    <location>
        <begin position="54"/>
        <end position="95"/>
    </location>
</feature>
<comment type="caution">
    <text evidence="15">The sequence shown here is derived from an EMBL/GenBank/DDBJ whole genome shotgun (WGS) entry which is preliminary data.</text>
</comment>
<dbReference type="InterPro" id="IPR002146">
    <property type="entry name" value="ATP_synth_b/b'su_bac/chlpt"/>
</dbReference>
<evidence type="ECO:0000256" key="4">
    <source>
        <dbReference type="ARBA" id="ARBA00022781"/>
    </source>
</evidence>
<dbReference type="GO" id="GO:0012505">
    <property type="term" value="C:endomembrane system"/>
    <property type="evidence" value="ECO:0007669"/>
    <property type="project" value="UniProtKB-SubCell"/>
</dbReference>
<evidence type="ECO:0000256" key="3">
    <source>
        <dbReference type="ARBA" id="ARBA00022692"/>
    </source>
</evidence>
<dbReference type="GO" id="GO:0046933">
    <property type="term" value="F:proton-transporting ATP synthase activity, rotational mechanism"/>
    <property type="evidence" value="ECO:0007669"/>
    <property type="project" value="UniProtKB-UniRule"/>
</dbReference>
<reference evidence="15" key="2">
    <citation type="journal article" date="2022" name="Microbiol. Resour. Announc.">
        <title>Metagenome Sequencing to Explore Phylogenomics of Terrestrial Cyanobacteria.</title>
        <authorList>
            <person name="Ward R.D."/>
            <person name="Stajich J.E."/>
            <person name="Johansen J.R."/>
            <person name="Huntemann M."/>
            <person name="Clum A."/>
            <person name="Foster B."/>
            <person name="Foster B."/>
            <person name="Roux S."/>
            <person name="Palaniappan K."/>
            <person name="Varghese N."/>
            <person name="Mukherjee S."/>
            <person name="Reddy T.B.K."/>
            <person name="Daum C."/>
            <person name="Copeland A."/>
            <person name="Chen I.A."/>
            <person name="Ivanova N.N."/>
            <person name="Kyrpides N.C."/>
            <person name="Shapiro N."/>
            <person name="Eloe-Fadrosh E.A."/>
            <person name="Pietrasiak N."/>
        </authorList>
    </citation>
    <scope>NUCLEOTIDE SEQUENCE</scope>
    <source>
        <strain evidence="15">GSE-TBD4-15B</strain>
    </source>
</reference>
<organism evidence="15 16">
    <name type="scientific">Pegethrix bostrychoides GSE-TBD4-15B</name>
    <dbReference type="NCBI Taxonomy" id="2839662"/>
    <lineage>
        <taxon>Bacteria</taxon>
        <taxon>Bacillati</taxon>
        <taxon>Cyanobacteriota</taxon>
        <taxon>Cyanophyceae</taxon>
        <taxon>Oculatellales</taxon>
        <taxon>Oculatellaceae</taxon>
        <taxon>Pegethrix</taxon>
    </lineage>
</organism>
<dbReference type="EMBL" id="JAHHHV010000082">
    <property type="protein sequence ID" value="MBW4467951.1"/>
    <property type="molecule type" value="Genomic_DNA"/>
</dbReference>
<keyword evidence="6 12" id="KW-0406">Ion transport</keyword>
<comment type="similarity">
    <text evidence="12 13">Belongs to the ATPase B chain family.</text>
</comment>
<keyword evidence="7 12" id="KW-0793">Thylakoid</keyword>
<dbReference type="SUPFAM" id="SSF81573">
    <property type="entry name" value="F1F0 ATP synthase subunit B, membrane domain"/>
    <property type="match status" value="1"/>
</dbReference>
<dbReference type="PANTHER" id="PTHR34264:SF3">
    <property type="entry name" value="ATP SYNTHASE SUBUNIT B, CHLOROPLASTIC"/>
    <property type="match status" value="1"/>
</dbReference>
<dbReference type="PANTHER" id="PTHR34264">
    <property type="entry name" value="ATP SYNTHASE SUBUNIT B, CHLOROPLASTIC"/>
    <property type="match status" value="1"/>
</dbReference>
<keyword evidence="1 12" id="KW-0813">Transport</keyword>
<sequence length="177" mass="19117">MMGTFFLVAAEAEASGFGLNLDILETNLINLAIIVGVLVYFGRGFLGKTLSERKAGIETAIKEAEQRKEKAAAALAEQQQKLAQAQSEATRLRTEAGQRAEVMRAEILKQADADVARMQAAAAQDLTTQQDRVMNELRQRIAAMAVQKTEEQLRAQVGDDAGRGLVDRSIALIGDAS</sequence>
<dbReference type="GO" id="GO:0031676">
    <property type="term" value="C:plasma membrane-derived thylakoid membrane"/>
    <property type="evidence" value="ECO:0007669"/>
    <property type="project" value="UniProtKB-SubCell"/>
</dbReference>
<evidence type="ECO:0000256" key="5">
    <source>
        <dbReference type="ARBA" id="ARBA00022989"/>
    </source>
</evidence>
<keyword evidence="3 12" id="KW-0812">Transmembrane</keyword>
<evidence type="ECO:0000256" key="1">
    <source>
        <dbReference type="ARBA" id="ARBA00022448"/>
    </source>
</evidence>
<accession>A0A951PE09</accession>
<comment type="function">
    <text evidence="12">Component of the F(0) channel, it forms part of the peripheral stalk, linking F(1) to F(0).</text>
</comment>
<keyword evidence="4 12" id="KW-0375">Hydrogen ion transport</keyword>
<dbReference type="Pfam" id="PF00430">
    <property type="entry name" value="ATP-synt_B"/>
    <property type="match status" value="1"/>
</dbReference>
<evidence type="ECO:0000313" key="15">
    <source>
        <dbReference type="EMBL" id="MBW4467951.1"/>
    </source>
</evidence>
<keyword evidence="9 12" id="KW-0066">ATP synthesis</keyword>
<evidence type="ECO:0000256" key="14">
    <source>
        <dbReference type="SAM" id="Coils"/>
    </source>
</evidence>
<comment type="subunit">
    <text evidence="12">F-type ATPases have 2 components, F(1) - the catalytic core - and F(0) - the membrane proton channel. F(1) has five subunits: alpha(3), beta(3), gamma(1), delta(1), epsilon(1). F(0) has four main subunits: a(1), b(1), b'(1) and c(10-14). The alpha and beta chains form an alternating ring which encloses part of the gamma chain. F(1) is attached to F(0) by a central stalk formed by the gamma and epsilon chains, while a peripheral stalk is formed by the delta, b and b' chains.</text>
</comment>
<proteinExistence type="inferred from homology"/>
<name>A0A951PE09_9CYAN</name>
<evidence type="ECO:0000256" key="11">
    <source>
        <dbReference type="ARBA" id="ARBA00037847"/>
    </source>
</evidence>
<dbReference type="Proteomes" id="UP000707356">
    <property type="component" value="Unassembled WGS sequence"/>
</dbReference>
<reference evidence="15" key="1">
    <citation type="submission" date="2021-05" db="EMBL/GenBank/DDBJ databases">
        <authorList>
            <person name="Pietrasiak N."/>
            <person name="Ward R."/>
            <person name="Stajich J.E."/>
            <person name="Kurbessoian T."/>
        </authorList>
    </citation>
    <scope>NUCLEOTIDE SEQUENCE</scope>
    <source>
        <strain evidence="15">GSE-TBD4-15B</strain>
    </source>
</reference>
<evidence type="ECO:0000256" key="10">
    <source>
        <dbReference type="ARBA" id="ARBA00025198"/>
    </source>
</evidence>
<gene>
    <name evidence="12" type="primary">atpF</name>
    <name evidence="15" type="ORF">KME07_21200</name>
</gene>
<dbReference type="NCBIfam" id="NF005606">
    <property type="entry name" value="PRK07352.1"/>
    <property type="match status" value="1"/>
</dbReference>
<dbReference type="GO" id="GO:0045259">
    <property type="term" value="C:proton-transporting ATP synthase complex"/>
    <property type="evidence" value="ECO:0007669"/>
    <property type="project" value="UniProtKB-KW"/>
</dbReference>
<evidence type="ECO:0000256" key="2">
    <source>
        <dbReference type="ARBA" id="ARBA00022547"/>
    </source>
</evidence>
<dbReference type="CDD" id="cd06503">
    <property type="entry name" value="ATP-synt_Fo_b"/>
    <property type="match status" value="1"/>
</dbReference>
<dbReference type="InterPro" id="IPR005864">
    <property type="entry name" value="ATP_synth_F0_bsu_bac"/>
</dbReference>
<keyword evidence="2 12" id="KW-0138">CF(0)</keyword>
<protein>
    <recommendedName>
        <fullName evidence="12">ATP synthase subunit b</fullName>
    </recommendedName>
    <alternativeName>
        <fullName evidence="12">ATP synthase F(0) sector subunit b</fullName>
    </alternativeName>
    <alternativeName>
        <fullName evidence="12">ATPase subunit I</fullName>
    </alternativeName>
    <alternativeName>
        <fullName evidence="12">F-type ATPase subunit b</fullName>
        <shortName evidence="12">F-ATPase subunit b</shortName>
    </alternativeName>
</protein>
<dbReference type="AlphaFoldDB" id="A0A951PE09"/>
<keyword evidence="5 12" id="KW-1133">Transmembrane helix</keyword>
<evidence type="ECO:0000313" key="16">
    <source>
        <dbReference type="Proteomes" id="UP000707356"/>
    </source>
</evidence>
<evidence type="ECO:0000256" key="12">
    <source>
        <dbReference type="HAMAP-Rule" id="MF_01398"/>
    </source>
</evidence>
<dbReference type="HAMAP" id="MF_01398">
    <property type="entry name" value="ATP_synth_b_bprime"/>
    <property type="match status" value="1"/>
</dbReference>
<dbReference type="NCBIfam" id="TIGR01144">
    <property type="entry name" value="ATP_synt_b"/>
    <property type="match status" value="1"/>
</dbReference>
<evidence type="ECO:0000256" key="9">
    <source>
        <dbReference type="ARBA" id="ARBA00023310"/>
    </source>
</evidence>
<evidence type="ECO:0000256" key="13">
    <source>
        <dbReference type="RuleBase" id="RU003848"/>
    </source>
</evidence>
<dbReference type="InterPro" id="IPR028987">
    <property type="entry name" value="ATP_synth_B-like_membr_sf"/>
</dbReference>
<feature type="transmembrane region" description="Helical" evidence="12">
    <location>
        <begin position="28"/>
        <end position="46"/>
    </location>
</feature>
<keyword evidence="14" id="KW-0175">Coiled coil</keyword>
<evidence type="ECO:0000256" key="8">
    <source>
        <dbReference type="ARBA" id="ARBA00023136"/>
    </source>
</evidence>
<comment type="function">
    <text evidence="10 12">F(1)F(0) ATP synthase produces ATP from ADP in the presence of a proton or sodium gradient. F-type ATPases consist of two structural domains, F(1) containing the extramembraneous catalytic core and F(0) containing the membrane proton channel, linked together by a central stalk and a peripheral stalk. During catalysis, ATP synthesis in the catalytic domain of F(1) is coupled via a rotary mechanism of the central stalk subunits to proton translocation.</text>
</comment>